<sequence length="109" mass="11009">MPSGCFGTAQPAANVKTTIYTVPAGKVATANINVANASDTPATVHLYVGPAPAQGAEWPVRYCIEPGVTLPARGVLKQTGIAIGAGESVAILTTGNSIGVRVDGYEQEA</sequence>
<dbReference type="AlphaFoldDB" id="A0A0S1B3S2"/>
<accession>A0A0S1B3S2</accession>
<organism evidence="1 2">
    <name type="scientific">Stenotrophomonas acidaminiphila</name>
    <dbReference type="NCBI Taxonomy" id="128780"/>
    <lineage>
        <taxon>Bacteria</taxon>
        <taxon>Pseudomonadati</taxon>
        <taxon>Pseudomonadota</taxon>
        <taxon>Gammaproteobacteria</taxon>
        <taxon>Lysobacterales</taxon>
        <taxon>Lysobacteraceae</taxon>
        <taxon>Stenotrophomonas</taxon>
    </lineage>
</organism>
<proteinExistence type="predicted"/>
<keyword evidence="2" id="KW-1185">Reference proteome</keyword>
<name>A0A0S1B3S2_9GAMM</name>
<reference evidence="1 2" key="1">
    <citation type="journal article" date="2015" name="Genome Announc.">
        <title>Complete Genome Sequencing of Stenotrophomonas acidaminiphila ZAC14D2_NAIMI4_2, a Multidrug-Resistant Strain Isolated from Sediments of a Polluted River in Mexico, Uncovers New Antibiotic Resistance Genes and a Novel Class-II Lasso Peptide Biosynthesis Gene Cluster.</title>
        <authorList>
            <person name="Vinuesa P."/>
            <person name="Ochoa-Sanchez L.E."/>
        </authorList>
    </citation>
    <scope>NUCLEOTIDE SEQUENCE [LARGE SCALE GENOMIC DNA]</scope>
    <source>
        <strain evidence="1 2">ZAC14D2_NAIMI4_2</strain>
    </source>
</reference>
<dbReference type="PATRIC" id="fig|128780.6.peg.3439"/>
<dbReference type="Proteomes" id="UP000061010">
    <property type="component" value="Chromosome"/>
</dbReference>
<protein>
    <submittedName>
        <fullName evidence="1">Uncharacterized protein</fullName>
    </submittedName>
</protein>
<gene>
    <name evidence="1" type="ORF">AOT14_33960</name>
</gene>
<evidence type="ECO:0000313" key="1">
    <source>
        <dbReference type="EMBL" id="ALJ29736.1"/>
    </source>
</evidence>
<dbReference type="EMBL" id="CP012900">
    <property type="protein sequence ID" value="ALJ29736.1"/>
    <property type="molecule type" value="Genomic_DNA"/>
</dbReference>
<dbReference type="KEGG" id="sacz:AOT14_33960"/>
<evidence type="ECO:0000313" key="2">
    <source>
        <dbReference type="Proteomes" id="UP000061010"/>
    </source>
</evidence>